<dbReference type="InterPro" id="IPR002156">
    <property type="entry name" value="RNaseH_domain"/>
</dbReference>
<accession>A0ABR2QAP7</accession>
<evidence type="ECO:0000313" key="3">
    <source>
        <dbReference type="Proteomes" id="UP001396334"/>
    </source>
</evidence>
<dbReference type="InterPro" id="IPR053151">
    <property type="entry name" value="RNase_H-like"/>
</dbReference>
<proteinExistence type="predicted"/>
<keyword evidence="3" id="KW-1185">Reference proteome</keyword>
<dbReference type="Proteomes" id="UP001396334">
    <property type="component" value="Unassembled WGS sequence"/>
</dbReference>
<dbReference type="EMBL" id="JBBPBN010000042">
    <property type="protein sequence ID" value="KAK8997709.1"/>
    <property type="molecule type" value="Genomic_DNA"/>
</dbReference>
<name>A0ABR2QAP7_9ROSI</name>
<dbReference type="Pfam" id="PF13456">
    <property type="entry name" value="RVT_3"/>
    <property type="match status" value="1"/>
</dbReference>
<evidence type="ECO:0000313" key="2">
    <source>
        <dbReference type="EMBL" id="KAK8997709.1"/>
    </source>
</evidence>
<dbReference type="InterPro" id="IPR012337">
    <property type="entry name" value="RNaseH-like_sf"/>
</dbReference>
<dbReference type="SUPFAM" id="SSF53098">
    <property type="entry name" value="Ribonuclease H-like"/>
    <property type="match status" value="1"/>
</dbReference>
<dbReference type="CDD" id="cd06222">
    <property type="entry name" value="RNase_H_like"/>
    <property type="match status" value="1"/>
</dbReference>
<feature type="domain" description="RNase H type-1" evidence="1">
    <location>
        <begin position="86"/>
        <end position="160"/>
    </location>
</feature>
<sequence length="180" mass="20203">MPFFIDVISPRTLLALFVDISMRLSFTYSCWKRRNTFVFQNQLSDATNLLQIGCYWAKHYDSPNQTSLHPLIVQWETPPQHWICLNTDGAVSQVSGNGSIGGILRNSAGDYIFGYTRKIRIVDVLQAELWSILIGLRLASNLGYGHVIVQSDNYDAITLLSPPLISTPHSLVCSISMLLE</sequence>
<dbReference type="Gene3D" id="3.30.420.10">
    <property type="entry name" value="Ribonuclease H-like superfamily/Ribonuclease H"/>
    <property type="match status" value="1"/>
</dbReference>
<protein>
    <recommendedName>
        <fullName evidence="1">RNase H type-1 domain-containing protein</fullName>
    </recommendedName>
</protein>
<organism evidence="2 3">
    <name type="scientific">Hibiscus sabdariffa</name>
    <name type="common">roselle</name>
    <dbReference type="NCBI Taxonomy" id="183260"/>
    <lineage>
        <taxon>Eukaryota</taxon>
        <taxon>Viridiplantae</taxon>
        <taxon>Streptophyta</taxon>
        <taxon>Embryophyta</taxon>
        <taxon>Tracheophyta</taxon>
        <taxon>Spermatophyta</taxon>
        <taxon>Magnoliopsida</taxon>
        <taxon>eudicotyledons</taxon>
        <taxon>Gunneridae</taxon>
        <taxon>Pentapetalae</taxon>
        <taxon>rosids</taxon>
        <taxon>malvids</taxon>
        <taxon>Malvales</taxon>
        <taxon>Malvaceae</taxon>
        <taxon>Malvoideae</taxon>
        <taxon>Hibiscus</taxon>
    </lineage>
</organism>
<dbReference type="PANTHER" id="PTHR47723">
    <property type="entry name" value="OS05G0353850 PROTEIN"/>
    <property type="match status" value="1"/>
</dbReference>
<evidence type="ECO:0000259" key="1">
    <source>
        <dbReference type="Pfam" id="PF13456"/>
    </source>
</evidence>
<dbReference type="InterPro" id="IPR044730">
    <property type="entry name" value="RNase_H-like_dom_plant"/>
</dbReference>
<reference evidence="2 3" key="1">
    <citation type="journal article" date="2024" name="G3 (Bethesda)">
        <title>Genome assembly of Hibiscus sabdariffa L. provides insights into metabolisms of medicinal natural products.</title>
        <authorList>
            <person name="Kim T."/>
        </authorList>
    </citation>
    <scope>NUCLEOTIDE SEQUENCE [LARGE SCALE GENOMIC DNA]</scope>
    <source>
        <strain evidence="2">TK-2024</strain>
        <tissue evidence="2">Old leaves</tissue>
    </source>
</reference>
<gene>
    <name evidence="2" type="ORF">V6N11_012254</name>
</gene>
<comment type="caution">
    <text evidence="2">The sequence shown here is derived from an EMBL/GenBank/DDBJ whole genome shotgun (WGS) entry which is preliminary data.</text>
</comment>
<dbReference type="PANTHER" id="PTHR47723:SF19">
    <property type="entry name" value="POLYNUCLEOTIDYL TRANSFERASE, RIBONUCLEASE H-LIKE SUPERFAMILY PROTEIN"/>
    <property type="match status" value="1"/>
</dbReference>
<dbReference type="InterPro" id="IPR036397">
    <property type="entry name" value="RNaseH_sf"/>
</dbReference>